<keyword evidence="1" id="KW-0378">Hydrolase</keyword>
<proteinExistence type="predicted"/>
<evidence type="ECO:0000313" key="1">
    <source>
        <dbReference type="EMBL" id="MDP9729682.1"/>
    </source>
</evidence>
<evidence type="ECO:0000313" key="2">
    <source>
        <dbReference type="Proteomes" id="UP001229209"/>
    </source>
</evidence>
<name>A0ABT9LZJ7_9BACL</name>
<reference evidence="1 2" key="1">
    <citation type="submission" date="2023-07" db="EMBL/GenBank/DDBJ databases">
        <title>Genomic Encyclopedia of Type Strains, Phase IV (KMG-IV): sequencing the most valuable type-strain genomes for metagenomic binning, comparative biology and taxonomic classification.</title>
        <authorList>
            <person name="Goeker M."/>
        </authorList>
    </citation>
    <scope>NUCLEOTIDE SEQUENCE [LARGE SCALE GENOMIC DNA]</scope>
    <source>
        <strain evidence="1 2">DSM 25924</strain>
    </source>
</reference>
<dbReference type="Proteomes" id="UP001229209">
    <property type="component" value="Unassembled WGS sequence"/>
</dbReference>
<sequence length="53" mass="6093">MIVARAYGVFQRRRVVLVSGKELAELMIDHGVGVTPFATYDIKKLDQDYFMDE</sequence>
<dbReference type="RefSeq" id="WP_306955492.1">
    <property type="nucleotide sequence ID" value="NZ_JAURUO010000019.1"/>
</dbReference>
<keyword evidence="1" id="KW-0255">Endonuclease</keyword>
<accession>A0ABT9LZJ7</accession>
<comment type="caution">
    <text evidence="1">The sequence shown here is derived from an EMBL/GenBank/DDBJ whole genome shotgun (WGS) entry which is preliminary data.</text>
</comment>
<protein>
    <submittedName>
        <fullName evidence="1">Restriction endonuclease Mrr</fullName>
    </submittedName>
</protein>
<keyword evidence="2" id="KW-1185">Reference proteome</keyword>
<organism evidence="1 2">
    <name type="scientific">Alicyclobacillus tolerans</name>
    <dbReference type="NCBI Taxonomy" id="90970"/>
    <lineage>
        <taxon>Bacteria</taxon>
        <taxon>Bacillati</taxon>
        <taxon>Bacillota</taxon>
        <taxon>Bacilli</taxon>
        <taxon>Bacillales</taxon>
        <taxon>Alicyclobacillaceae</taxon>
        <taxon>Alicyclobacillus</taxon>
    </lineage>
</organism>
<dbReference type="EMBL" id="JAURUO010000019">
    <property type="protein sequence ID" value="MDP9729682.1"/>
    <property type="molecule type" value="Genomic_DNA"/>
</dbReference>
<gene>
    <name evidence="1" type="ORF">J2S04_002656</name>
</gene>
<keyword evidence="1" id="KW-0540">Nuclease</keyword>
<dbReference type="GO" id="GO:0004519">
    <property type="term" value="F:endonuclease activity"/>
    <property type="evidence" value="ECO:0007669"/>
    <property type="project" value="UniProtKB-KW"/>
</dbReference>